<evidence type="ECO:0000256" key="1">
    <source>
        <dbReference type="ARBA" id="ARBA00004196"/>
    </source>
</evidence>
<comment type="caution">
    <text evidence="7">The sequence shown here is derived from an EMBL/GenBank/DDBJ whole genome shotgun (WGS) entry which is preliminary data.</text>
</comment>
<protein>
    <submittedName>
        <fullName evidence="7">Amino acid ABC transporter substrate-binding protein</fullName>
    </submittedName>
</protein>
<sequence length="264" mass="29519">MFLVLTACTSPATKEDDKENAKTITYGTSGTLYPTSFYNDDDELTGYEVEIMKEVAKRLDVEIKFVEMGVDGMLTSLKSGQLDIASTGIDQTEEAEKDFSFTEPYKYSFSSMVVRSEDADNYHSVTDVKGKKAGGAASTSYTKTAEALGAEPVIYDNASVEEYFSELVNKNIDVIMNDYYIQREVVGFYPQFDVKQLDIYYNPDQTSFVLDKGNSELIEKVNQALDKMIEDGTLTKLSEQFYDGSDVSQPLTEDYPTVDTSKVE</sequence>
<evidence type="ECO:0000256" key="3">
    <source>
        <dbReference type="ARBA" id="ARBA00022729"/>
    </source>
</evidence>
<dbReference type="InterPro" id="IPR018313">
    <property type="entry name" value="SBP_3_CS"/>
</dbReference>
<reference evidence="7 8" key="1">
    <citation type="journal article" date="2018" name="Nat. Biotechnol.">
        <title>A standardized bacterial taxonomy based on genome phylogeny substantially revises the tree of life.</title>
        <authorList>
            <person name="Parks D.H."/>
            <person name="Chuvochina M."/>
            <person name="Waite D.W."/>
            <person name="Rinke C."/>
            <person name="Skarshewski A."/>
            <person name="Chaumeil P.A."/>
            <person name="Hugenholtz P."/>
        </authorList>
    </citation>
    <scope>NUCLEOTIDE SEQUENCE [LARGE SCALE GENOMIC DNA]</scope>
    <source>
        <strain evidence="7">UBA11306</strain>
    </source>
</reference>
<evidence type="ECO:0000313" key="7">
    <source>
        <dbReference type="EMBL" id="HCS94016.1"/>
    </source>
</evidence>
<dbReference type="SMART" id="SM00062">
    <property type="entry name" value="PBPb"/>
    <property type="match status" value="1"/>
</dbReference>
<dbReference type="PROSITE" id="PS01039">
    <property type="entry name" value="SBP_BACTERIAL_3"/>
    <property type="match status" value="1"/>
</dbReference>
<dbReference type="SUPFAM" id="SSF53850">
    <property type="entry name" value="Periplasmic binding protein-like II"/>
    <property type="match status" value="1"/>
</dbReference>
<evidence type="ECO:0000256" key="4">
    <source>
        <dbReference type="RuleBase" id="RU003744"/>
    </source>
</evidence>
<proteinExistence type="inferred from homology"/>
<comment type="subcellular location">
    <subcellularLocation>
        <location evidence="1">Cell envelope</location>
    </subcellularLocation>
</comment>
<evidence type="ECO:0000256" key="2">
    <source>
        <dbReference type="ARBA" id="ARBA00010333"/>
    </source>
</evidence>
<gene>
    <name evidence="7" type="ORF">DIW15_04850</name>
</gene>
<accession>A0A3D4S5V4</accession>
<dbReference type="EMBL" id="DQHO01000031">
    <property type="protein sequence ID" value="HCS94016.1"/>
    <property type="molecule type" value="Genomic_DNA"/>
</dbReference>
<dbReference type="GO" id="GO:0030313">
    <property type="term" value="C:cell envelope"/>
    <property type="evidence" value="ECO:0007669"/>
    <property type="project" value="UniProtKB-SubCell"/>
</dbReference>
<dbReference type="Proteomes" id="UP000262195">
    <property type="component" value="Unassembled WGS sequence"/>
</dbReference>
<dbReference type="Pfam" id="PF00497">
    <property type="entry name" value="SBP_bac_3"/>
    <property type="match status" value="2"/>
</dbReference>
<keyword evidence="3" id="KW-0732">Signal</keyword>
<dbReference type="Gene3D" id="3.40.190.10">
    <property type="entry name" value="Periplasmic binding protein-like II"/>
    <property type="match status" value="2"/>
</dbReference>
<evidence type="ECO:0000259" key="6">
    <source>
        <dbReference type="SMART" id="SM00062"/>
    </source>
</evidence>
<dbReference type="STRING" id="1121105.GCA_000421665_00571"/>
<name>A0A3D4S5V4_9ENTE</name>
<feature type="region of interest" description="Disordered" evidence="5">
    <location>
        <begin position="245"/>
        <end position="264"/>
    </location>
</feature>
<evidence type="ECO:0000256" key="5">
    <source>
        <dbReference type="SAM" id="MobiDB-lite"/>
    </source>
</evidence>
<comment type="similarity">
    <text evidence="2 4">Belongs to the bacterial solute-binding protein 3 family.</text>
</comment>
<dbReference type="PANTHER" id="PTHR35936">
    <property type="entry name" value="MEMBRANE-BOUND LYTIC MUREIN TRANSGLYCOSYLASE F"/>
    <property type="match status" value="1"/>
</dbReference>
<dbReference type="AlphaFoldDB" id="A0A3D4S5V4"/>
<organism evidence="7 8">
    <name type="scientific">Bavariicoccus seileri</name>
    <dbReference type="NCBI Taxonomy" id="549685"/>
    <lineage>
        <taxon>Bacteria</taxon>
        <taxon>Bacillati</taxon>
        <taxon>Bacillota</taxon>
        <taxon>Bacilli</taxon>
        <taxon>Lactobacillales</taxon>
        <taxon>Enterococcaceae</taxon>
        <taxon>Bavariicoccus</taxon>
    </lineage>
</organism>
<feature type="domain" description="Solute-binding protein family 3/N-terminal" evidence="6">
    <location>
        <begin position="23"/>
        <end position="245"/>
    </location>
</feature>
<dbReference type="InterPro" id="IPR001638">
    <property type="entry name" value="Solute-binding_3/MltF_N"/>
</dbReference>
<evidence type="ECO:0000313" key="8">
    <source>
        <dbReference type="Proteomes" id="UP000262195"/>
    </source>
</evidence>
<dbReference type="PANTHER" id="PTHR35936:SF34">
    <property type="entry name" value="ABC TRANSPORTER EXTRACELLULAR-BINDING PROTEIN YCKB-RELATED"/>
    <property type="match status" value="1"/>
</dbReference>